<dbReference type="EMBL" id="JARLKY010000009">
    <property type="protein sequence ID" value="MEC0226300.1"/>
    <property type="molecule type" value="Genomic_DNA"/>
</dbReference>
<reference evidence="1 2" key="1">
    <citation type="submission" date="2023-03" db="EMBL/GenBank/DDBJ databases">
        <title>Bacillus Genome Sequencing.</title>
        <authorList>
            <person name="Dunlap C."/>
        </authorList>
    </citation>
    <scope>NUCLEOTIDE SEQUENCE [LARGE SCALE GENOMIC DNA]</scope>
    <source>
        <strain evidence="1 2">BD-533</strain>
    </source>
</reference>
<protein>
    <submittedName>
        <fullName evidence="1">Uncharacterized protein</fullName>
    </submittedName>
</protein>
<accession>A0ABU6FY72</accession>
<keyword evidence="2" id="KW-1185">Reference proteome</keyword>
<comment type="caution">
    <text evidence="1">The sequence shown here is derived from an EMBL/GenBank/DDBJ whole genome shotgun (WGS) entry which is preliminary data.</text>
</comment>
<sequence>MNKQEALDDFLESFVFDQWLKDLLPIDQALEAQRSSIEQSFSDAFESVWTQVSELQEQGLKGDIRYVYISLMRTSIMENRPDYRIDAYDHNWFMDAAACVGGWRADFIFDPLFQRMEELEKQKSAYARKVTSMDIARVKQIEAVKYHLLAIEFMKTRISALLTSNGYLRMGKTPDIHWMVGEFRDQSELLVSGNTPVDDGNDGAKAQ</sequence>
<gene>
    <name evidence="1" type="ORF">P4I72_04135</name>
</gene>
<dbReference type="RefSeq" id="WP_326070690.1">
    <property type="nucleotide sequence ID" value="NZ_JARLKY010000009.1"/>
</dbReference>
<evidence type="ECO:0000313" key="1">
    <source>
        <dbReference type="EMBL" id="MEC0226300.1"/>
    </source>
</evidence>
<proteinExistence type="predicted"/>
<organism evidence="1 2">
    <name type="scientific">Paenibacillus alba</name>
    <dbReference type="NCBI Taxonomy" id="1197127"/>
    <lineage>
        <taxon>Bacteria</taxon>
        <taxon>Bacillati</taxon>
        <taxon>Bacillota</taxon>
        <taxon>Bacilli</taxon>
        <taxon>Bacillales</taxon>
        <taxon>Paenibacillaceae</taxon>
        <taxon>Paenibacillus</taxon>
    </lineage>
</organism>
<name>A0ABU6FY72_9BACL</name>
<evidence type="ECO:0000313" key="2">
    <source>
        <dbReference type="Proteomes" id="UP001338137"/>
    </source>
</evidence>
<dbReference type="Proteomes" id="UP001338137">
    <property type="component" value="Unassembled WGS sequence"/>
</dbReference>